<dbReference type="EMBL" id="JARKIB010000016">
    <property type="protein sequence ID" value="KAJ7770629.1"/>
    <property type="molecule type" value="Genomic_DNA"/>
</dbReference>
<feature type="region of interest" description="Disordered" evidence="1">
    <location>
        <begin position="41"/>
        <end position="62"/>
    </location>
</feature>
<dbReference type="GO" id="GO:0000127">
    <property type="term" value="C:transcription factor TFIIIC complex"/>
    <property type="evidence" value="ECO:0007669"/>
    <property type="project" value="TreeGrafter"/>
</dbReference>
<organism evidence="2 3">
    <name type="scientific">Mycena metata</name>
    <dbReference type="NCBI Taxonomy" id="1033252"/>
    <lineage>
        <taxon>Eukaryota</taxon>
        <taxon>Fungi</taxon>
        <taxon>Dikarya</taxon>
        <taxon>Basidiomycota</taxon>
        <taxon>Agaricomycotina</taxon>
        <taxon>Agaricomycetes</taxon>
        <taxon>Agaricomycetidae</taxon>
        <taxon>Agaricales</taxon>
        <taxon>Marasmiineae</taxon>
        <taxon>Mycenaceae</taxon>
        <taxon>Mycena</taxon>
    </lineage>
</organism>
<dbReference type="SUPFAM" id="SSF48452">
    <property type="entry name" value="TPR-like"/>
    <property type="match status" value="2"/>
</dbReference>
<proteinExistence type="predicted"/>
<gene>
    <name evidence="2" type="ORF">B0H16DRAFT_218408</name>
</gene>
<name>A0AAD7JS51_9AGAR</name>
<comment type="caution">
    <text evidence="2">The sequence shown here is derived from an EMBL/GenBank/DDBJ whole genome shotgun (WGS) entry which is preliminary data.</text>
</comment>
<feature type="compositionally biased region" description="Acidic residues" evidence="1">
    <location>
        <begin position="42"/>
        <end position="51"/>
    </location>
</feature>
<dbReference type="InterPro" id="IPR011990">
    <property type="entry name" value="TPR-like_helical_dom_sf"/>
</dbReference>
<evidence type="ECO:0000313" key="2">
    <source>
        <dbReference type="EMBL" id="KAJ7770629.1"/>
    </source>
</evidence>
<dbReference type="Gene3D" id="1.25.40.10">
    <property type="entry name" value="Tetratricopeptide repeat domain"/>
    <property type="match status" value="2"/>
</dbReference>
<sequence length="978" mass="109800">MSAQLHQLNPLEHGTSGNAFPGTTAPTFPFFSIEIESRGDFEESFGDSDDSDSSHATSDSEVEEIYQQAHVDGDFHRLVDSIRVGAPTSFLSKEWDFLTNDQGASGGAGTATSNYKRTRTVRISDEVKTLMGAGNQAYVDGDFAKATRMMLQLIRIEPRIASVWAVLARCYEQQNEHQQALKLRIMGAHLIRDADEWVCLAHESRNEGCTLQALYCWGKASHLQPHDFQIQWSRASLAREVGDLHTARQALLTLLQGHPHDLTVLSELRTILIEIPDLDTCTTLFEGAFEYYQRTYPSGQGHDPATGSAVPGGGFGTLEMLVLADLYNTTGQHQSAINVIRRGFRWLQGRAAHRYWDDCDDDREYDQDGINRDTESGFRTEAFPLDVNGRHRLAVARIKLGQLDEAKFHVNAILSEDLIDYASLFVEIADTYLEQEMFEEARPIYELLANDENTSSLYVLLQMAQCLLMLNELQAGAQVYEHVRNLGCADNTTKMKLAGIYELLNEPRKALDLVLEVINSRARVPQAITVDVTQPPAASLFDEGQRTTRKARTATLSDREDLELQMERENLEQYERIKELCLRSETESEEWLLHAGRMIENFRRTPQLFSTAQSYRGMFPGRKSRPQTNPEDEHRMASRLQLQLSRGEAGSSGSSRDIFRGVHFDEWLKIFFEYCFTLTKQNQFESAREILEHIPHAVPYRSGHFQDSIHLAMMTCAVRARRPSVVAEQFRKLMASRRGNNELLRTLLAALGNGLASMDALLDYSFTKVLSRLTKLSNHEGASTEMTGGNGSSNCLTGGQETAHNGVEDIAQTGRAAPGDCNPVTTAIYGQISVFTPIYKSGIFHLLRVYDAHPSDPLLCLSLAMSFIGRATQRACDNRHYLVTQGMAFLTSYRQFRQGNANTEEEIEYNYGRAFQQIGLHSYAVVHYRKALEIAVAKGAHSEMTSVSKEAAFNLCLIYTMTGATSLVDSIYRDWLSL</sequence>
<feature type="region of interest" description="Disordered" evidence="1">
    <location>
        <begin position="1"/>
        <end position="23"/>
    </location>
</feature>
<keyword evidence="3" id="KW-1185">Reference proteome</keyword>
<dbReference type="InterPro" id="IPR039340">
    <property type="entry name" value="Tfc4/TFIIIC-102/Sfc4"/>
</dbReference>
<evidence type="ECO:0000256" key="1">
    <source>
        <dbReference type="SAM" id="MobiDB-lite"/>
    </source>
</evidence>
<reference evidence="2" key="1">
    <citation type="submission" date="2023-03" db="EMBL/GenBank/DDBJ databases">
        <title>Massive genome expansion in bonnet fungi (Mycena s.s.) driven by repeated elements and novel gene families across ecological guilds.</title>
        <authorList>
            <consortium name="Lawrence Berkeley National Laboratory"/>
            <person name="Harder C.B."/>
            <person name="Miyauchi S."/>
            <person name="Viragh M."/>
            <person name="Kuo A."/>
            <person name="Thoen E."/>
            <person name="Andreopoulos B."/>
            <person name="Lu D."/>
            <person name="Skrede I."/>
            <person name="Drula E."/>
            <person name="Henrissat B."/>
            <person name="Morin E."/>
            <person name="Kohler A."/>
            <person name="Barry K."/>
            <person name="LaButti K."/>
            <person name="Morin E."/>
            <person name="Salamov A."/>
            <person name="Lipzen A."/>
            <person name="Mereny Z."/>
            <person name="Hegedus B."/>
            <person name="Baldrian P."/>
            <person name="Stursova M."/>
            <person name="Weitz H."/>
            <person name="Taylor A."/>
            <person name="Grigoriev I.V."/>
            <person name="Nagy L.G."/>
            <person name="Martin F."/>
            <person name="Kauserud H."/>
        </authorList>
    </citation>
    <scope>NUCLEOTIDE SEQUENCE</scope>
    <source>
        <strain evidence="2">CBHHK182m</strain>
    </source>
</reference>
<dbReference type="PANTHER" id="PTHR23082:SF0">
    <property type="entry name" value="GENERAL TRANSCRIPTION FACTOR 3C POLYPEPTIDE 3"/>
    <property type="match status" value="1"/>
</dbReference>
<accession>A0AAD7JS51</accession>
<feature type="region of interest" description="Disordered" evidence="1">
    <location>
        <begin position="617"/>
        <end position="636"/>
    </location>
</feature>
<dbReference type="Proteomes" id="UP001215598">
    <property type="component" value="Unassembled WGS sequence"/>
</dbReference>
<dbReference type="PANTHER" id="PTHR23082">
    <property type="entry name" value="TRANSCRIPTION INITIATION FACTOR IIIC TFIIIC , POLYPEPTIDE 3-RELATED"/>
    <property type="match status" value="1"/>
</dbReference>
<evidence type="ECO:0000313" key="3">
    <source>
        <dbReference type="Proteomes" id="UP001215598"/>
    </source>
</evidence>
<dbReference type="GO" id="GO:0006383">
    <property type="term" value="P:transcription by RNA polymerase III"/>
    <property type="evidence" value="ECO:0007669"/>
    <property type="project" value="InterPro"/>
</dbReference>
<dbReference type="AlphaFoldDB" id="A0AAD7JS51"/>
<feature type="region of interest" description="Disordered" evidence="1">
    <location>
        <begin position="780"/>
        <end position="799"/>
    </location>
</feature>
<protein>
    <submittedName>
        <fullName evidence="2">TPR-like protein</fullName>
    </submittedName>
</protein>